<reference evidence="2" key="1">
    <citation type="journal article" date="2022" name="Int. J. Mol. Sci.">
        <title>Draft Genome of Tanacetum Coccineum: Genomic Comparison of Closely Related Tanacetum-Family Plants.</title>
        <authorList>
            <person name="Yamashiro T."/>
            <person name="Shiraishi A."/>
            <person name="Nakayama K."/>
            <person name="Satake H."/>
        </authorList>
    </citation>
    <scope>NUCLEOTIDE SEQUENCE</scope>
</reference>
<gene>
    <name evidence="2" type="ORF">Tco_1068927</name>
</gene>
<evidence type="ECO:0000313" key="3">
    <source>
        <dbReference type="Proteomes" id="UP001151760"/>
    </source>
</evidence>
<evidence type="ECO:0000313" key="2">
    <source>
        <dbReference type="EMBL" id="GJT87210.1"/>
    </source>
</evidence>
<feature type="region of interest" description="Disordered" evidence="1">
    <location>
        <begin position="1"/>
        <end position="70"/>
    </location>
</feature>
<keyword evidence="3" id="KW-1185">Reference proteome</keyword>
<proteinExistence type="predicted"/>
<reference evidence="2" key="2">
    <citation type="submission" date="2022-01" db="EMBL/GenBank/DDBJ databases">
        <authorList>
            <person name="Yamashiro T."/>
            <person name="Shiraishi A."/>
            <person name="Satake H."/>
            <person name="Nakayama K."/>
        </authorList>
    </citation>
    <scope>NUCLEOTIDE SEQUENCE</scope>
</reference>
<dbReference type="EMBL" id="BQNB010019618">
    <property type="protein sequence ID" value="GJT87210.1"/>
    <property type="molecule type" value="Genomic_DNA"/>
</dbReference>
<feature type="compositionally biased region" description="Basic and acidic residues" evidence="1">
    <location>
        <begin position="1"/>
        <end position="31"/>
    </location>
</feature>
<protein>
    <submittedName>
        <fullName evidence="2">Uncharacterized protein</fullName>
    </submittedName>
</protein>
<accession>A0ABQ5HIZ4</accession>
<organism evidence="2 3">
    <name type="scientific">Tanacetum coccineum</name>
    <dbReference type="NCBI Taxonomy" id="301880"/>
    <lineage>
        <taxon>Eukaryota</taxon>
        <taxon>Viridiplantae</taxon>
        <taxon>Streptophyta</taxon>
        <taxon>Embryophyta</taxon>
        <taxon>Tracheophyta</taxon>
        <taxon>Spermatophyta</taxon>
        <taxon>Magnoliopsida</taxon>
        <taxon>eudicotyledons</taxon>
        <taxon>Gunneridae</taxon>
        <taxon>Pentapetalae</taxon>
        <taxon>asterids</taxon>
        <taxon>campanulids</taxon>
        <taxon>Asterales</taxon>
        <taxon>Asteraceae</taxon>
        <taxon>Asteroideae</taxon>
        <taxon>Anthemideae</taxon>
        <taxon>Anthemidinae</taxon>
        <taxon>Tanacetum</taxon>
    </lineage>
</organism>
<dbReference type="Proteomes" id="UP001151760">
    <property type="component" value="Unassembled WGS sequence"/>
</dbReference>
<comment type="caution">
    <text evidence="2">The sequence shown here is derived from an EMBL/GenBank/DDBJ whole genome shotgun (WGS) entry which is preliminary data.</text>
</comment>
<name>A0ABQ5HIZ4_9ASTR</name>
<evidence type="ECO:0000256" key="1">
    <source>
        <dbReference type="SAM" id="MobiDB-lite"/>
    </source>
</evidence>
<sequence length="186" mass="21981">MIKEMNKRVKDSDQKSLKKRVVEETPKKDDTTEVPAKQDVAEQGTKKRKGGHIKMIARKKPRQKSDVDSEDEHRKCLKIVTFEGTIDSEIMERKSVIGLEEQVMEQYSEITLEGIELILWGDLKIMMESSQEENDQSDFWDDQQDWEIVTWRLYEACRVYILELKDGTFIHMLVEKRYPLPRFIAK</sequence>
<feature type="compositionally biased region" description="Basic residues" evidence="1">
    <location>
        <begin position="46"/>
        <end position="62"/>
    </location>
</feature>